<name>A0ABV7V2F6_9SPHN</name>
<dbReference type="SUPFAM" id="SSF46785">
    <property type="entry name" value="Winged helix' DNA-binding domain"/>
    <property type="match status" value="1"/>
</dbReference>
<comment type="caution">
    <text evidence="4">The sequence shown here is derived from an EMBL/GenBank/DDBJ whole genome shotgun (WGS) entry which is preliminary data.</text>
</comment>
<evidence type="ECO:0000313" key="4">
    <source>
        <dbReference type="EMBL" id="MFC3671273.1"/>
    </source>
</evidence>
<dbReference type="Pfam" id="PF13412">
    <property type="entry name" value="HTH_24"/>
    <property type="match status" value="1"/>
</dbReference>
<protein>
    <submittedName>
        <fullName evidence="4">ROK family transcriptional regulator</fullName>
    </submittedName>
</protein>
<dbReference type="InterPro" id="IPR036390">
    <property type="entry name" value="WH_DNA-bd_sf"/>
</dbReference>
<dbReference type="InterPro" id="IPR043129">
    <property type="entry name" value="ATPase_NBD"/>
</dbReference>
<feature type="region of interest" description="Disordered" evidence="2">
    <location>
        <begin position="1"/>
        <end position="21"/>
    </location>
</feature>
<reference evidence="5" key="1">
    <citation type="journal article" date="2019" name="Int. J. Syst. Evol. Microbiol.">
        <title>The Global Catalogue of Microorganisms (GCM) 10K type strain sequencing project: providing services to taxonomists for standard genome sequencing and annotation.</title>
        <authorList>
            <consortium name="The Broad Institute Genomics Platform"/>
            <consortium name="The Broad Institute Genome Sequencing Center for Infectious Disease"/>
            <person name="Wu L."/>
            <person name="Ma J."/>
        </authorList>
    </citation>
    <scope>NUCLEOTIDE SEQUENCE [LARGE SCALE GENOMIC DNA]</scope>
    <source>
        <strain evidence="5">KCTC 42224</strain>
    </source>
</reference>
<evidence type="ECO:0000256" key="2">
    <source>
        <dbReference type="SAM" id="MobiDB-lite"/>
    </source>
</evidence>
<dbReference type="Proteomes" id="UP001595683">
    <property type="component" value="Unassembled WGS sequence"/>
</dbReference>
<dbReference type="SUPFAM" id="SSF53067">
    <property type="entry name" value="Actin-like ATPase domain"/>
    <property type="match status" value="1"/>
</dbReference>
<dbReference type="InterPro" id="IPR036388">
    <property type="entry name" value="WH-like_DNA-bd_sf"/>
</dbReference>
<keyword evidence="5" id="KW-1185">Reference proteome</keyword>
<comment type="similarity">
    <text evidence="1">Belongs to the ROK (NagC/XylR) family.</text>
</comment>
<evidence type="ECO:0000256" key="1">
    <source>
        <dbReference type="ARBA" id="ARBA00006479"/>
    </source>
</evidence>
<dbReference type="SMART" id="SM00419">
    <property type="entry name" value="HTH_CRP"/>
    <property type="match status" value="1"/>
</dbReference>
<sequence>MGSRHDEQVETAPDGSHAGAAGVMASDQIRLSGTNLERAADHNQRVTLHAIRVNGPLTRIDLARITGLTPPAIANITKRLMSDGLIEDAGQRRGGRGQPATRLVINRTACYAIGVNIDRDHITLVIVDFAGAVVAGITQDIAFPMPEDVRALYRGSIHRLMDEAGVDPARLVGLGVAKPDDFGLVDLPGKPADFARWETTDLAEIFHGPFDLPIFVENDAAAAAMGEQQLGHGQTCSSFFYILISSGLGGGLVVDGAYFRGANGRSGEIGFLLARAEGQAPHPVQDVVSLSGVRRTLERAGQSVADLRGNPDDPGLDPAMTAWVDAAAEELCDPLIAVNCLINPAAIFVGGRLPARWVDALADRLNHLLQQRGAHVPALSPVQRARLAEDAPAVGAAILPFSHFLLPAARVLWTADAPA</sequence>
<feature type="domain" description="HTH crp-type" evidence="3">
    <location>
        <begin position="49"/>
        <end position="107"/>
    </location>
</feature>
<dbReference type="Gene3D" id="1.10.10.10">
    <property type="entry name" value="Winged helix-like DNA-binding domain superfamily/Winged helix DNA-binding domain"/>
    <property type="match status" value="1"/>
</dbReference>
<evidence type="ECO:0000313" key="5">
    <source>
        <dbReference type="Proteomes" id="UP001595683"/>
    </source>
</evidence>
<dbReference type="InterPro" id="IPR000600">
    <property type="entry name" value="ROK"/>
</dbReference>
<organism evidence="4 5">
    <name type="scientific">Novosphingobium pokkalii</name>
    <dbReference type="NCBI Taxonomy" id="1770194"/>
    <lineage>
        <taxon>Bacteria</taxon>
        <taxon>Pseudomonadati</taxon>
        <taxon>Pseudomonadota</taxon>
        <taxon>Alphaproteobacteria</taxon>
        <taxon>Sphingomonadales</taxon>
        <taxon>Sphingomonadaceae</taxon>
        <taxon>Novosphingobium</taxon>
    </lineage>
</organism>
<evidence type="ECO:0000259" key="3">
    <source>
        <dbReference type="SMART" id="SM00419"/>
    </source>
</evidence>
<accession>A0ABV7V2F6</accession>
<dbReference type="InterPro" id="IPR012318">
    <property type="entry name" value="HTH_CRP"/>
</dbReference>
<dbReference type="EMBL" id="JBHRYE010000011">
    <property type="protein sequence ID" value="MFC3671273.1"/>
    <property type="molecule type" value="Genomic_DNA"/>
</dbReference>
<dbReference type="Pfam" id="PF00480">
    <property type="entry name" value="ROK"/>
    <property type="match status" value="1"/>
</dbReference>
<gene>
    <name evidence="4" type="ORF">ACFOOT_07545</name>
</gene>
<dbReference type="PANTHER" id="PTHR18964">
    <property type="entry name" value="ROK (REPRESSOR, ORF, KINASE) FAMILY"/>
    <property type="match status" value="1"/>
</dbReference>
<proteinExistence type="inferred from homology"/>
<dbReference type="RefSeq" id="WP_191322539.1">
    <property type="nucleotide sequence ID" value="NZ_BMZP01000001.1"/>
</dbReference>
<dbReference type="PANTHER" id="PTHR18964:SF149">
    <property type="entry name" value="BIFUNCTIONAL UDP-N-ACETYLGLUCOSAMINE 2-EPIMERASE_N-ACETYLMANNOSAMINE KINASE"/>
    <property type="match status" value="1"/>
</dbReference>
<dbReference type="Gene3D" id="3.30.420.40">
    <property type="match status" value="2"/>
</dbReference>